<dbReference type="AlphaFoldDB" id="A0A5P8W3H6"/>
<reference evidence="1 2" key="1">
    <citation type="submission" date="2019-10" db="EMBL/GenBank/DDBJ databases">
        <title>Genomic and transcriptomic insights into the perfect genentic adaptation of a filamentous nitrogen-fixing cyanobacterium to rice fields.</title>
        <authorList>
            <person name="Chen Z."/>
        </authorList>
    </citation>
    <scope>NUCLEOTIDE SEQUENCE [LARGE SCALE GENOMIC DNA]</scope>
    <source>
        <strain evidence="1">CCNUC1</strain>
    </source>
</reference>
<gene>
    <name evidence="1" type="ORF">GXM_04778</name>
</gene>
<organism evidence="1 2">
    <name type="scientific">Nostoc sphaeroides CCNUC1</name>
    <dbReference type="NCBI Taxonomy" id="2653204"/>
    <lineage>
        <taxon>Bacteria</taxon>
        <taxon>Bacillati</taxon>
        <taxon>Cyanobacteriota</taxon>
        <taxon>Cyanophyceae</taxon>
        <taxon>Nostocales</taxon>
        <taxon>Nostocaceae</taxon>
        <taxon>Nostoc</taxon>
    </lineage>
</organism>
<evidence type="ECO:0000313" key="1">
    <source>
        <dbReference type="EMBL" id="QFS47288.1"/>
    </source>
</evidence>
<evidence type="ECO:0000313" key="2">
    <source>
        <dbReference type="Proteomes" id="UP000326678"/>
    </source>
</evidence>
<accession>A0A5P8W3H6</accession>
<proteinExistence type="predicted"/>
<dbReference type="KEGG" id="nsh:GXM_04778"/>
<dbReference type="EMBL" id="CP045226">
    <property type="protein sequence ID" value="QFS47288.1"/>
    <property type="molecule type" value="Genomic_DNA"/>
</dbReference>
<keyword evidence="2" id="KW-1185">Reference proteome</keyword>
<sequence length="47" mass="5724">MYLFLYYNTLGLEPKTLNCVGWVEERNPTFIRICWVTLKFNPTYDYP</sequence>
<protein>
    <submittedName>
        <fullName evidence="1">Uncharacterized protein</fullName>
    </submittedName>
</protein>
<name>A0A5P8W3H6_9NOSO</name>
<dbReference type="Proteomes" id="UP000326678">
    <property type="component" value="Chromosome Gxm1"/>
</dbReference>